<dbReference type="EMBL" id="HBER01044654">
    <property type="protein sequence ID" value="CAD8547145.1"/>
    <property type="molecule type" value="Transcribed_RNA"/>
</dbReference>
<feature type="chain" id="PRO_5030722643" description="M23ase beta-sheet core domain-containing protein" evidence="2">
    <location>
        <begin position="24"/>
        <end position="466"/>
    </location>
</feature>
<evidence type="ECO:0000313" key="4">
    <source>
        <dbReference type="EMBL" id="CAD8547145.1"/>
    </source>
</evidence>
<evidence type="ECO:0000256" key="2">
    <source>
        <dbReference type="SAM" id="SignalP"/>
    </source>
</evidence>
<evidence type="ECO:0000256" key="1">
    <source>
        <dbReference type="SAM" id="MobiDB-lite"/>
    </source>
</evidence>
<dbReference type="Gene3D" id="2.70.70.10">
    <property type="entry name" value="Glucose Permease (Domain IIA)"/>
    <property type="match status" value="1"/>
</dbReference>
<dbReference type="PANTHER" id="PTHR21666">
    <property type="entry name" value="PEPTIDASE-RELATED"/>
    <property type="match status" value="1"/>
</dbReference>
<feature type="region of interest" description="Disordered" evidence="1">
    <location>
        <begin position="396"/>
        <end position="449"/>
    </location>
</feature>
<feature type="domain" description="M23ase beta-sheet core" evidence="3">
    <location>
        <begin position="86"/>
        <end position="193"/>
    </location>
</feature>
<dbReference type="PANTHER" id="PTHR21666:SF270">
    <property type="entry name" value="MUREIN HYDROLASE ACTIVATOR ENVC"/>
    <property type="match status" value="1"/>
</dbReference>
<dbReference type="InterPro" id="IPR016047">
    <property type="entry name" value="M23ase_b-sheet_dom"/>
</dbReference>
<feature type="compositionally biased region" description="Pro residues" evidence="1">
    <location>
        <begin position="400"/>
        <end position="449"/>
    </location>
</feature>
<keyword evidence="2" id="KW-0732">Signal</keyword>
<gene>
    <name evidence="4" type="ORF">CLEP1334_LOCUS22435</name>
</gene>
<dbReference type="InterPro" id="IPR011055">
    <property type="entry name" value="Dup_hybrid_motif"/>
</dbReference>
<dbReference type="AlphaFoldDB" id="A0A7S0P3C7"/>
<dbReference type="GO" id="GO:0004222">
    <property type="term" value="F:metalloendopeptidase activity"/>
    <property type="evidence" value="ECO:0007669"/>
    <property type="project" value="TreeGrafter"/>
</dbReference>
<organism evidence="4">
    <name type="scientific">Calcidiscus leptoporus</name>
    <dbReference type="NCBI Taxonomy" id="127549"/>
    <lineage>
        <taxon>Eukaryota</taxon>
        <taxon>Haptista</taxon>
        <taxon>Haptophyta</taxon>
        <taxon>Prymnesiophyceae</taxon>
        <taxon>Coccolithales</taxon>
        <taxon>Calcidiscaceae</taxon>
        <taxon>Calcidiscus</taxon>
    </lineage>
</organism>
<reference evidence="4" key="1">
    <citation type="submission" date="2021-01" db="EMBL/GenBank/DDBJ databases">
        <authorList>
            <person name="Corre E."/>
            <person name="Pelletier E."/>
            <person name="Niang G."/>
            <person name="Scheremetjew M."/>
            <person name="Finn R."/>
            <person name="Kale V."/>
            <person name="Holt S."/>
            <person name="Cochrane G."/>
            <person name="Meng A."/>
            <person name="Brown T."/>
            <person name="Cohen L."/>
        </authorList>
    </citation>
    <scope>NUCLEOTIDE SEQUENCE</scope>
    <source>
        <strain evidence="4">RCC1130</strain>
    </source>
</reference>
<dbReference type="CDD" id="cd12797">
    <property type="entry name" value="M23_peptidase"/>
    <property type="match status" value="1"/>
</dbReference>
<feature type="signal peptide" evidence="2">
    <location>
        <begin position="1"/>
        <end position="23"/>
    </location>
</feature>
<name>A0A7S0P3C7_9EUKA</name>
<evidence type="ECO:0000259" key="3">
    <source>
        <dbReference type="Pfam" id="PF01551"/>
    </source>
</evidence>
<accession>A0A7S0P3C7</accession>
<dbReference type="InterPro" id="IPR050570">
    <property type="entry name" value="Cell_wall_metabolism_enzyme"/>
</dbReference>
<protein>
    <recommendedName>
        <fullName evidence="3">M23ase beta-sheet core domain-containing protein</fullName>
    </recommendedName>
</protein>
<sequence>MPGAFSPPTVAHVCLLLVRTATGTGPFASHACWPLCGRITESPLVGWDPHDGCPLNRCGDGRFSDTPISTSYGPRPLGSQEERYDFHRGVDISTPIGTPLFAVADGVVRHAGDHSAYAEPVIIVRHWRPGRPLGEGCGTGGGCYHSVYLHARGAADGGCCAVSAGDTVRKGHLLGYSGSSASGYAHLHFEIRDAPADDPFSYWQRDCVHPLHVLPYAPPVRAADVALLLERVEDASALRVGVDTARDDVLGVGVELYTWRGRRVPQPGDVPVRGYHVYPARLHFDEANRQYTHKDSSKVPWSSFGQGGSRECPFHHQHGTSYDAHVHLDQAAPGEPRVGLFNGMRVELDRLRVYSRELRYVLNVTFLKLQGEYACANATVYYAGTETTSFTYVCFDEPEGPPPLSPPPPPEPSPPPPLPSPETPPPPFPLPPYLSPPPPPRLTSSPPLPTRHALVRFNITLLGSRQ</sequence>
<dbReference type="SUPFAM" id="SSF51261">
    <property type="entry name" value="Duplicated hybrid motif"/>
    <property type="match status" value="1"/>
</dbReference>
<proteinExistence type="predicted"/>
<dbReference type="Pfam" id="PF01551">
    <property type="entry name" value="Peptidase_M23"/>
    <property type="match status" value="1"/>
</dbReference>